<keyword evidence="2" id="KW-0697">Rotamase</keyword>
<evidence type="ECO:0000256" key="1">
    <source>
        <dbReference type="ARBA" id="ARBA00013194"/>
    </source>
</evidence>
<dbReference type="Pfam" id="PF00160">
    <property type="entry name" value="Pro_isomerase"/>
    <property type="match status" value="1"/>
</dbReference>
<evidence type="ECO:0000313" key="6">
    <source>
        <dbReference type="Proteomes" id="UP000326903"/>
    </source>
</evidence>
<gene>
    <name evidence="5" type="ORF">FW778_05200</name>
</gene>
<sequence>MNSCFYFSCKQKKNYKEPTVKIETNFGDIIVELYPEKAPKTVAAFLAYVDSGYYKDGSFYRVLKAEDQPSSSFKSDLIQGGIWETKNKMQIKLPGIPHETTKQTGILHKDGTISMARLAPGTASTEFFIVIGDQPAYDYGGDANADGQGFAAFGRVIEGMDVVKDIHKQPDNETNFTPPIAIKNIVRL</sequence>
<comment type="caution">
    <text evidence="5">The sequence shown here is derived from an EMBL/GenBank/DDBJ whole genome shotgun (WGS) entry which is preliminary data.</text>
</comment>
<proteinExistence type="predicted"/>
<name>A0A5J5ILZ9_9BACT</name>
<evidence type="ECO:0000256" key="3">
    <source>
        <dbReference type="ARBA" id="ARBA00023235"/>
    </source>
</evidence>
<reference evidence="5 6" key="1">
    <citation type="submission" date="2019-09" db="EMBL/GenBank/DDBJ databases">
        <title>Draft genome sequence of Ginsengibacter sp. BR5-29.</title>
        <authorList>
            <person name="Im W.-T."/>
        </authorList>
    </citation>
    <scope>NUCLEOTIDE SEQUENCE [LARGE SCALE GENOMIC DNA]</scope>
    <source>
        <strain evidence="5 6">BR5-29</strain>
    </source>
</reference>
<accession>A0A5J5ILZ9</accession>
<dbReference type="RefSeq" id="WP_150413543.1">
    <property type="nucleotide sequence ID" value="NZ_VYQF01000001.1"/>
</dbReference>
<dbReference type="InterPro" id="IPR002130">
    <property type="entry name" value="Cyclophilin-type_PPIase_dom"/>
</dbReference>
<dbReference type="GO" id="GO:0003755">
    <property type="term" value="F:peptidyl-prolyl cis-trans isomerase activity"/>
    <property type="evidence" value="ECO:0007669"/>
    <property type="project" value="UniProtKB-KW"/>
</dbReference>
<dbReference type="PANTHER" id="PTHR45625:SF4">
    <property type="entry name" value="PEPTIDYLPROLYL ISOMERASE DOMAIN AND WD REPEAT-CONTAINING PROTEIN 1"/>
    <property type="match status" value="1"/>
</dbReference>
<organism evidence="5 6">
    <name type="scientific">Ginsengibacter hankyongi</name>
    <dbReference type="NCBI Taxonomy" id="2607284"/>
    <lineage>
        <taxon>Bacteria</taxon>
        <taxon>Pseudomonadati</taxon>
        <taxon>Bacteroidota</taxon>
        <taxon>Chitinophagia</taxon>
        <taxon>Chitinophagales</taxon>
        <taxon>Chitinophagaceae</taxon>
        <taxon>Ginsengibacter</taxon>
    </lineage>
</organism>
<dbReference type="Gene3D" id="2.40.100.10">
    <property type="entry name" value="Cyclophilin-like"/>
    <property type="match status" value="1"/>
</dbReference>
<evidence type="ECO:0000259" key="4">
    <source>
        <dbReference type="PROSITE" id="PS50072"/>
    </source>
</evidence>
<protein>
    <recommendedName>
        <fullName evidence="1">peptidylprolyl isomerase</fullName>
        <ecNumber evidence="1">5.2.1.8</ecNumber>
    </recommendedName>
</protein>
<dbReference type="SUPFAM" id="SSF50891">
    <property type="entry name" value="Cyclophilin-like"/>
    <property type="match status" value="1"/>
</dbReference>
<dbReference type="EMBL" id="VYQF01000001">
    <property type="protein sequence ID" value="KAA9041423.1"/>
    <property type="molecule type" value="Genomic_DNA"/>
</dbReference>
<dbReference type="PANTHER" id="PTHR45625">
    <property type="entry name" value="PEPTIDYL-PROLYL CIS-TRANS ISOMERASE-RELATED"/>
    <property type="match status" value="1"/>
</dbReference>
<dbReference type="PROSITE" id="PS50072">
    <property type="entry name" value="CSA_PPIASE_2"/>
    <property type="match status" value="1"/>
</dbReference>
<keyword evidence="6" id="KW-1185">Reference proteome</keyword>
<keyword evidence="3 5" id="KW-0413">Isomerase</keyword>
<dbReference type="CDD" id="cd00317">
    <property type="entry name" value="cyclophilin"/>
    <property type="match status" value="1"/>
</dbReference>
<dbReference type="InterPro" id="IPR044666">
    <property type="entry name" value="Cyclophilin_A-like"/>
</dbReference>
<dbReference type="AlphaFoldDB" id="A0A5J5ILZ9"/>
<feature type="domain" description="PPIase cyclophilin-type" evidence="4">
    <location>
        <begin position="23"/>
        <end position="188"/>
    </location>
</feature>
<evidence type="ECO:0000256" key="2">
    <source>
        <dbReference type="ARBA" id="ARBA00023110"/>
    </source>
</evidence>
<dbReference type="InterPro" id="IPR029000">
    <property type="entry name" value="Cyclophilin-like_dom_sf"/>
</dbReference>
<dbReference type="Proteomes" id="UP000326903">
    <property type="component" value="Unassembled WGS sequence"/>
</dbReference>
<dbReference type="EC" id="5.2.1.8" evidence="1"/>
<evidence type="ECO:0000313" key="5">
    <source>
        <dbReference type="EMBL" id="KAA9041423.1"/>
    </source>
</evidence>